<dbReference type="AlphaFoldDB" id="A0A841I730"/>
<evidence type="ECO:0000256" key="1">
    <source>
        <dbReference type="SAM" id="SignalP"/>
    </source>
</evidence>
<feature type="chain" id="PRO_5032285799" evidence="1">
    <location>
        <begin position="21"/>
        <end position="180"/>
    </location>
</feature>
<evidence type="ECO:0000313" key="3">
    <source>
        <dbReference type="Proteomes" id="UP000569951"/>
    </source>
</evidence>
<organism evidence="2 3">
    <name type="scientific">Deinobacterium chartae</name>
    <dbReference type="NCBI Taxonomy" id="521158"/>
    <lineage>
        <taxon>Bacteria</taxon>
        <taxon>Thermotogati</taxon>
        <taxon>Deinococcota</taxon>
        <taxon>Deinococci</taxon>
        <taxon>Deinococcales</taxon>
        <taxon>Deinococcaceae</taxon>
        <taxon>Deinobacterium</taxon>
    </lineage>
</organism>
<feature type="signal peptide" evidence="1">
    <location>
        <begin position="1"/>
        <end position="20"/>
    </location>
</feature>
<evidence type="ECO:0000313" key="2">
    <source>
        <dbReference type="EMBL" id="MBB6099635.1"/>
    </source>
</evidence>
<dbReference type="EMBL" id="JACHHG010000013">
    <property type="protein sequence ID" value="MBB6099635.1"/>
    <property type="molecule type" value="Genomic_DNA"/>
</dbReference>
<keyword evidence="3" id="KW-1185">Reference proteome</keyword>
<dbReference type="RefSeq" id="WP_183988379.1">
    <property type="nucleotide sequence ID" value="NZ_JACHHG010000013.1"/>
</dbReference>
<proteinExistence type="predicted"/>
<keyword evidence="1" id="KW-0732">Signal</keyword>
<name>A0A841I730_9DEIO</name>
<dbReference type="Proteomes" id="UP000569951">
    <property type="component" value="Unassembled WGS sequence"/>
</dbReference>
<protein>
    <submittedName>
        <fullName evidence="2">Uncharacterized protein</fullName>
    </submittedName>
</protein>
<comment type="caution">
    <text evidence="2">The sequence shown here is derived from an EMBL/GenBank/DDBJ whole genome shotgun (WGS) entry which is preliminary data.</text>
</comment>
<sequence length="180" mass="19053">MKTLTVASVLAALLGSTALAAAQVQFAGLSWGVGFERVRAALTQRGYTLEARKSHEARFGGEILGADTDVYTLFDPAGRLTGVVVWIGSGNGSLNTYAELKNRLDRKYGPGRETSTLPRGSDATRLTALKQGRKLFSVWADASGNRLEGRVLVSASGKVFTRVTYASGLALGGQPGLQDF</sequence>
<gene>
    <name evidence="2" type="ORF">HNR42_003088</name>
</gene>
<accession>A0A841I730</accession>
<reference evidence="2 3" key="1">
    <citation type="submission" date="2020-08" db="EMBL/GenBank/DDBJ databases">
        <title>Genomic Encyclopedia of Type Strains, Phase IV (KMG-IV): sequencing the most valuable type-strain genomes for metagenomic binning, comparative biology and taxonomic classification.</title>
        <authorList>
            <person name="Goeker M."/>
        </authorList>
    </citation>
    <scope>NUCLEOTIDE SEQUENCE [LARGE SCALE GENOMIC DNA]</scope>
    <source>
        <strain evidence="2 3">DSM 21458</strain>
    </source>
</reference>